<evidence type="ECO:0000313" key="2">
    <source>
        <dbReference type="Proteomes" id="UP001169063"/>
    </source>
</evidence>
<keyword evidence="2" id="KW-1185">Reference proteome</keyword>
<gene>
    <name evidence="1" type="ORF">Q0812_11670</name>
</gene>
<dbReference type="EMBL" id="JAUKTR010000005">
    <property type="protein sequence ID" value="MDO1560086.1"/>
    <property type="molecule type" value="Genomic_DNA"/>
</dbReference>
<reference evidence="1" key="1">
    <citation type="submission" date="2023-07" db="EMBL/GenBank/DDBJ databases">
        <title>Brevundimonas soil sp. nov., isolated from the soil of chemical plant.</title>
        <authorList>
            <person name="Wu N."/>
        </authorList>
    </citation>
    <scope>NUCLEOTIDE SEQUENCE</scope>
    <source>
        <strain evidence="1">XZ-24</strain>
    </source>
</reference>
<dbReference type="Gene3D" id="3.10.290.10">
    <property type="entry name" value="RNA-binding S4 domain"/>
    <property type="match status" value="1"/>
</dbReference>
<accession>A0ABT8SNX9</accession>
<evidence type="ECO:0000313" key="1">
    <source>
        <dbReference type="EMBL" id="MDO1560086.1"/>
    </source>
</evidence>
<sequence length="99" mass="11228">MSPSPPAETCRIDVWLWRARFFKTRAEAARFVETARPRRLRHGSEARLDKPSRSVQPQDRLVFARAGRLIDVQVIACGVRRGPPAEARALYLSTEEPTA</sequence>
<protein>
    <submittedName>
        <fullName evidence="1">RNA-binding S4 domain-containing protein</fullName>
    </submittedName>
</protein>
<comment type="caution">
    <text evidence="1">The sequence shown here is derived from an EMBL/GenBank/DDBJ whole genome shotgun (WGS) entry which is preliminary data.</text>
</comment>
<proteinExistence type="predicted"/>
<organism evidence="1 2">
    <name type="scientific">Peiella sedimenti</name>
    <dbReference type="NCBI Taxonomy" id="3061083"/>
    <lineage>
        <taxon>Bacteria</taxon>
        <taxon>Pseudomonadati</taxon>
        <taxon>Pseudomonadota</taxon>
        <taxon>Alphaproteobacteria</taxon>
        <taxon>Caulobacterales</taxon>
        <taxon>Caulobacteraceae</taxon>
        <taxon>Peiella</taxon>
    </lineage>
</organism>
<name>A0ABT8SNX9_9CAUL</name>
<dbReference type="Proteomes" id="UP001169063">
    <property type="component" value="Unassembled WGS sequence"/>
</dbReference>
<dbReference type="InterPro" id="IPR036986">
    <property type="entry name" value="S4_RNA-bd_sf"/>
</dbReference>
<dbReference type="SUPFAM" id="SSF55174">
    <property type="entry name" value="Alpha-L RNA-binding motif"/>
    <property type="match status" value="1"/>
</dbReference>
<dbReference type="RefSeq" id="WP_302110516.1">
    <property type="nucleotide sequence ID" value="NZ_JAUKTR010000005.1"/>
</dbReference>